<evidence type="ECO:0000313" key="3">
    <source>
        <dbReference type="EMBL" id="HEA21438.1"/>
    </source>
</evidence>
<dbReference type="EMBL" id="DRGL01000038">
    <property type="protein sequence ID" value="HEA21438.1"/>
    <property type="molecule type" value="Genomic_DNA"/>
</dbReference>
<dbReference type="InterPro" id="IPR050300">
    <property type="entry name" value="GDXG_lipolytic_enzyme"/>
</dbReference>
<comment type="caution">
    <text evidence="3">The sequence shown here is derived from an EMBL/GenBank/DDBJ whole genome shotgun (WGS) entry which is preliminary data.</text>
</comment>
<dbReference type="SUPFAM" id="SSF53474">
    <property type="entry name" value="alpha/beta-Hydrolases"/>
    <property type="match status" value="1"/>
</dbReference>
<evidence type="ECO:0000256" key="1">
    <source>
        <dbReference type="ARBA" id="ARBA00022801"/>
    </source>
</evidence>
<dbReference type="PANTHER" id="PTHR48081:SF9">
    <property type="entry name" value="CARBOXYLESTERASE"/>
    <property type="match status" value="1"/>
</dbReference>
<dbReference type="Gene3D" id="3.40.50.1820">
    <property type="entry name" value="alpha/beta hydrolase"/>
    <property type="match status" value="1"/>
</dbReference>
<keyword evidence="1 3" id="KW-0378">Hydrolase</keyword>
<evidence type="ECO:0000259" key="2">
    <source>
        <dbReference type="Pfam" id="PF20434"/>
    </source>
</evidence>
<accession>A0A831VR77</accession>
<name>A0A831VR77_9FLAO</name>
<reference evidence="3" key="1">
    <citation type="journal article" date="2020" name="mSystems">
        <title>Genome- and Community-Level Interaction Insights into Carbon Utilization and Element Cycling Functions of Hydrothermarchaeota in Hydrothermal Sediment.</title>
        <authorList>
            <person name="Zhou Z."/>
            <person name="Liu Y."/>
            <person name="Xu W."/>
            <person name="Pan J."/>
            <person name="Luo Z.H."/>
            <person name="Li M."/>
        </authorList>
    </citation>
    <scope>NUCLEOTIDE SEQUENCE [LARGE SCALE GENOMIC DNA]</scope>
    <source>
        <strain evidence="3">HyVt-345</strain>
    </source>
</reference>
<dbReference type="PANTHER" id="PTHR48081">
    <property type="entry name" value="AB HYDROLASE SUPERFAMILY PROTEIN C4A8.06C"/>
    <property type="match status" value="1"/>
</dbReference>
<sequence length="243" mass="27225">MGYYDAAARASDAYIEERCKLDVYYPKDTSRVATVVWFHGGGLEGGEKHIPEGLLEKGVAVVTVNYRMHPKVKHPVYIEDAAAAVAWTFKNIEKYNGDPKKIFVTGHSAGGYLASMIGLDTSYLAKYDIDANDIAGLVPLSGHTITHFTIRKEMGIEGTRPIVDKYAPIFHVRKDAPPFLLITGNRELELLGRYEEVAYFYRMLKVVEHPDVELMELDGYGHNMVYPAIPLLLNFVNKTAKVE</sequence>
<dbReference type="InterPro" id="IPR049492">
    <property type="entry name" value="BD-FAE-like_dom"/>
</dbReference>
<gene>
    <name evidence="3" type="ORF">ENH87_11020</name>
</gene>
<dbReference type="GO" id="GO:0016787">
    <property type="term" value="F:hydrolase activity"/>
    <property type="evidence" value="ECO:0007669"/>
    <property type="project" value="UniProtKB-KW"/>
</dbReference>
<dbReference type="InterPro" id="IPR029058">
    <property type="entry name" value="AB_hydrolase_fold"/>
</dbReference>
<organism evidence="3">
    <name type="scientific">Pricia antarctica</name>
    <dbReference type="NCBI Taxonomy" id="641691"/>
    <lineage>
        <taxon>Bacteria</taxon>
        <taxon>Pseudomonadati</taxon>
        <taxon>Bacteroidota</taxon>
        <taxon>Flavobacteriia</taxon>
        <taxon>Flavobacteriales</taxon>
        <taxon>Flavobacteriaceae</taxon>
        <taxon>Pricia</taxon>
    </lineage>
</organism>
<dbReference type="Proteomes" id="UP000886191">
    <property type="component" value="Unassembled WGS sequence"/>
</dbReference>
<dbReference type="Pfam" id="PF20434">
    <property type="entry name" value="BD-FAE"/>
    <property type="match status" value="1"/>
</dbReference>
<dbReference type="AlphaFoldDB" id="A0A831VR77"/>
<feature type="domain" description="BD-FAE-like" evidence="2">
    <location>
        <begin position="21"/>
        <end position="122"/>
    </location>
</feature>
<protein>
    <submittedName>
        <fullName evidence="3">Alpha/beta hydrolase</fullName>
    </submittedName>
</protein>
<proteinExistence type="predicted"/>